<dbReference type="SUPFAM" id="SSF88946">
    <property type="entry name" value="Sigma2 domain of RNA polymerase sigma factors"/>
    <property type="match status" value="1"/>
</dbReference>
<dbReference type="InterPro" id="IPR013324">
    <property type="entry name" value="RNA_pol_sigma_r3/r4-like"/>
</dbReference>
<name>A0A917YUJ1_9ALTE</name>
<dbReference type="Pfam" id="PF04542">
    <property type="entry name" value="Sigma70_r2"/>
    <property type="match status" value="1"/>
</dbReference>
<dbReference type="AlphaFoldDB" id="A0A917YUJ1"/>
<evidence type="ECO:0000259" key="7">
    <source>
        <dbReference type="Pfam" id="PF08281"/>
    </source>
</evidence>
<evidence type="ECO:0000256" key="3">
    <source>
        <dbReference type="ARBA" id="ARBA00023082"/>
    </source>
</evidence>
<keyword evidence="2" id="KW-0805">Transcription regulation</keyword>
<evidence type="ECO:0000256" key="5">
    <source>
        <dbReference type="SAM" id="MobiDB-lite"/>
    </source>
</evidence>
<evidence type="ECO:0000259" key="6">
    <source>
        <dbReference type="Pfam" id="PF04542"/>
    </source>
</evidence>
<feature type="region of interest" description="Disordered" evidence="5">
    <location>
        <begin position="1"/>
        <end position="22"/>
    </location>
</feature>
<dbReference type="Gene3D" id="1.10.1740.10">
    <property type="match status" value="1"/>
</dbReference>
<reference evidence="8" key="1">
    <citation type="journal article" date="2014" name="Int. J. Syst. Evol. Microbiol.">
        <title>Complete genome sequence of Corynebacterium casei LMG S-19264T (=DSM 44701T), isolated from a smear-ripened cheese.</title>
        <authorList>
            <consortium name="US DOE Joint Genome Institute (JGI-PGF)"/>
            <person name="Walter F."/>
            <person name="Albersmeier A."/>
            <person name="Kalinowski J."/>
            <person name="Ruckert C."/>
        </authorList>
    </citation>
    <scope>NUCLEOTIDE SEQUENCE</scope>
    <source>
        <strain evidence="8">CGMCC 1.7086</strain>
    </source>
</reference>
<dbReference type="InterPro" id="IPR007627">
    <property type="entry name" value="RNA_pol_sigma70_r2"/>
</dbReference>
<comment type="caution">
    <text evidence="8">The sequence shown here is derived from an EMBL/GenBank/DDBJ whole genome shotgun (WGS) entry which is preliminary data.</text>
</comment>
<comment type="similarity">
    <text evidence="1">Belongs to the sigma-70 factor family. ECF subfamily.</text>
</comment>
<dbReference type="GO" id="GO:0006352">
    <property type="term" value="P:DNA-templated transcription initiation"/>
    <property type="evidence" value="ECO:0007669"/>
    <property type="project" value="InterPro"/>
</dbReference>
<evidence type="ECO:0000313" key="8">
    <source>
        <dbReference type="EMBL" id="GGO64683.1"/>
    </source>
</evidence>
<dbReference type="PANTHER" id="PTHR43133:SF63">
    <property type="entry name" value="RNA POLYMERASE SIGMA FACTOR FECI-RELATED"/>
    <property type="match status" value="1"/>
</dbReference>
<gene>
    <name evidence="8" type="ORF">GCM10010982_04700</name>
</gene>
<dbReference type="InterPro" id="IPR013325">
    <property type="entry name" value="RNA_pol_sigma_r2"/>
</dbReference>
<protein>
    <submittedName>
        <fullName evidence="8">RNA polymerase sigma factor</fullName>
    </submittedName>
</protein>
<dbReference type="Pfam" id="PF08281">
    <property type="entry name" value="Sigma70_r4_2"/>
    <property type="match status" value="1"/>
</dbReference>
<dbReference type="SUPFAM" id="SSF88659">
    <property type="entry name" value="Sigma3 and sigma4 domains of RNA polymerase sigma factors"/>
    <property type="match status" value="1"/>
</dbReference>
<feature type="domain" description="RNA polymerase sigma factor 70 region 4 type 2" evidence="7">
    <location>
        <begin position="128"/>
        <end position="178"/>
    </location>
</feature>
<evidence type="ECO:0000256" key="2">
    <source>
        <dbReference type="ARBA" id="ARBA00023015"/>
    </source>
</evidence>
<keyword evidence="9" id="KW-1185">Reference proteome</keyword>
<dbReference type="InterPro" id="IPR014284">
    <property type="entry name" value="RNA_pol_sigma-70_dom"/>
</dbReference>
<sequence length="187" mass="21352">MGDIREWRMRANGPSPSTNISHNEEVSRLYKRHHQQLVRHIVAKGLPLREAEEVVQEAFVKLLGLDDIKVQSYIRAYLYKIATNLAIDKLRRAARSPECQEPAGEVLEHASPVDSPEQSSHHQQLLGQLSSLLDDLQPKCRQAFLLYKVKGLDYDVIASQLGVSSSMVRKYVLQAVRYCYDKLQDQL</sequence>
<dbReference type="InterPro" id="IPR013249">
    <property type="entry name" value="RNA_pol_sigma70_r4_t2"/>
</dbReference>
<dbReference type="PANTHER" id="PTHR43133">
    <property type="entry name" value="RNA POLYMERASE ECF-TYPE SIGMA FACTO"/>
    <property type="match status" value="1"/>
</dbReference>
<proteinExistence type="inferred from homology"/>
<dbReference type="Proteomes" id="UP000606935">
    <property type="component" value="Unassembled WGS sequence"/>
</dbReference>
<evidence type="ECO:0000256" key="1">
    <source>
        <dbReference type="ARBA" id="ARBA00010641"/>
    </source>
</evidence>
<evidence type="ECO:0000256" key="4">
    <source>
        <dbReference type="ARBA" id="ARBA00023163"/>
    </source>
</evidence>
<dbReference type="GO" id="GO:0016987">
    <property type="term" value="F:sigma factor activity"/>
    <property type="evidence" value="ECO:0007669"/>
    <property type="project" value="UniProtKB-KW"/>
</dbReference>
<dbReference type="EMBL" id="BMLS01000001">
    <property type="protein sequence ID" value="GGO64683.1"/>
    <property type="molecule type" value="Genomic_DNA"/>
</dbReference>
<dbReference type="GO" id="GO:0003677">
    <property type="term" value="F:DNA binding"/>
    <property type="evidence" value="ECO:0007669"/>
    <property type="project" value="InterPro"/>
</dbReference>
<evidence type="ECO:0000313" key="9">
    <source>
        <dbReference type="Proteomes" id="UP000606935"/>
    </source>
</evidence>
<dbReference type="InterPro" id="IPR039425">
    <property type="entry name" value="RNA_pol_sigma-70-like"/>
</dbReference>
<organism evidence="8 9">
    <name type="scientific">Bowmanella pacifica</name>
    <dbReference type="NCBI Taxonomy" id="502051"/>
    <lineage>
        <taxon>Bacteria</taxon>
        <taxon>Pseudomonadati</taxon>
        <taxon>Pseudomonadota</taxon>
        <taxon>Gammaproteobacteria</taxon>
        <taxon>Alteromonadales</taxon>
        <taxon>Alteromonadaceae</taxon>
        <taxon>Bowmanella</taxon>
    </lineage>
</organism>
<reference evidence="8" key="2">
    <citation type="submission" date="2020-09" db="EMBL/GenBank/DDBJ databases">
        <authorList>
            <person name="Sun Q."/>
            <person name="Zhou Y."/>
        </authorList>
    </citation>
    <scope>NUCLEOTIDE SEQUENCE</scope>
    <source>
        <strain evidence="8">CGMCC 1.7086</strain>
    </source>
</reference>
<accession>A0A917YUJ1</accession>
<dbReference type="NCBIfam" id="TIGR02937">
    <property type="entry name" value="sigma70-ECF"/>
    <property type="match status" value="1"/>
</dbReference>
<dbReference type="Gene3D" id="1.10.10.10">
    <property type="entry name" value="Winged helix-like DNA-binding domain superfamily/Winged helix DNA-binding domain"/>
    <property type="match status" value="1"/>
</dbReference>
<dbReference type="InterPro" id="IPR036388">
    <property type="entry name" value="WH-like_DNA-bd_sf"/>
</dbReference>
<keyword evidence="3" id="KW-0731">Sigma factor</keyword>
<keyword evidence="4" id="KW-0804">Transcription</keyword>
<feature type="domain" description="RNA polymerase sigma-70 region 2" evidence="6">
    <location>
        <begin position="32"/>
        <end position="95"/>
    </location>
</feature>